<protein>
    <recommendedName>
        <fullName evidence="1">DUF5667 domain-containing protein</fullName>
    </recommendedName>
</protein>
<dbReference type="AlphaFoldDB" id="A0A2M7AN72"/>
<evidence type="ECO:0000313" key="2">
    <source>
        <dbReference type="EMBL" id="PIU68710.1"/>
    </source>
</evidence>
<dbReference type="InterPro" id="IPR043725">
    <property type="entry name" value="DUF5667"/>
</dbReference>
<accession>A0A2M7AN72</accession>
<evidence type="ECO:0000313" key="3">
    <source>
        <dbReference type="Proteomes" id="UP000229916"/>
    </source>
</evidence>
<proteinExistence type="predicted"/>
<dbReference type="Proteomes" id="UP000229916">
    <property type="component" value="Unassembled WGS sequence"/>
</dbReference>
<organism evidence="2 3">
    <name type="scientific">candidate division WWE3 bacterium CG06_land_8_20_14_3_00_42_16</name>
    <dbReference type="NCBI Taxonomy" id="1975083"/>
    <lineage>
        <taxon>Bacteria</taxon>
        <taxon>Katanobacteria</taxon>
    </lineage>
</organism>
<evidence type="ECO:0000259" key="1">
    <source>
        <dbReference type="Pfam" id="PF18915"/>
    </source>
</evidence>
<sequence length="271" mass="29762">MKNFRISSSFLLGFLAVGLLLLHNPIYATEEEEINALIKEGTASASYEPTSSASSEGTSASFINKYLSATPSAAEAFSFLGLPEPLILPDSPFYILVTLSEKIRLLLTFSPEAKAKFILKTAELRLSEAYKLAEQGKDEKSLKPLEAFQEDLGGLKNELQTLSAQGKDVLDLVRKMEAGVVKEQKVEEFIRSKAPSSSTEFLDSLSSISIEGIKKSLEIAASFKIATPSYELKQKVLEILASQELGKQIKSNLLKIWEENFPKEATPSAEF</sequence>
<feature type="domain" description="DUF5667" evidence="1">
    <location>
        <begin position="87"/>
        <end position="187"/>
    </location>
</feature>
<reference evidence="3" key="1">
    <citation type="submission" date="2017-09" db="EMBL/GenBank/DDBJ databases">
        <title>Depth-based differentiation of microbial function through sediment-hosted aquifers and enrichment of novel symbionts in the deep terrestrial subsurface.</title>
        <authorList>
            <person name="Probst A.J."/>
            <person name="Ladd B."/>
            <person name="Jarett J.K."/>
            <person name="Geller-Mcgrath D.E."/>
            <person name="Sieber C.M.K."/>
            <person name="Emerson J.B."/>
            <person name="Anantharaman K."/>
            <person name="Thomas B.C."/>
            <person name="Malmstrom R."/>
            <person name="Stieglmeier M."/>
            <person name="Klingl A."/>
            <person name="Woyke T."/>
            <person name="Ryan C.M."/>
            <person name="Banfield J.F."/>
        </authorList>
    </citation>
    <scope>NUCLEOTIDE SEQUENCE [LARGE SCALE GENOMIC DNA]</scope>
</reference>
<comment type="caution">
    <text evidence="2">The sequence shown here is derived from an EMBL/GenBank/DDBJ whole genome shotgun (WGS) entry which is preliminary data.</text>
</comment>
<name>A0A2M7AN72_UNCKA</name>
<dbReference type="EMBL" id="PEWD01000061">
    <property type="protein sequence ID" value="PIU68710.1"/>
    <property type="molecule type" value="Genomic_DNA"/>
</dbReference>
<dbReference type="Pfam" id="PF18915">
    <property type="entry name" value="DUF5667"/>
    <property type="match status" value="1"/>
</dbReference>
<gene>
    <name evidence="2" type="ORF">COS81_02900</name>
</gene>